<protein>
    <recommendedName>
        <fullName evidence="3">HNH endonuclease</fullName>
    </recommendedName>
</protein>
<evidence type="ECO:0000313" key="1">
    <source>
        <dbReference type="EMBL" id="GAA3522259.1"/>
    </source>
</evidence>
<accession>A0ABP6UX40</accession>
<reference evidence="2" key="1">
    <citation type="journal article" date="2019" name="Int. J. Syst. Evol. Microbiol.">
        <title>The Global Catalogue of Microorganisms (GCM) 10K type strain sequencing project: providing services to taxonomists for standard genome sequencing and annotation.</title>
        <authorList>
            <consortium name="The Broad Institute Genomics Platform"/>
            <consortium name="The Broad Institute Genome Sequencing Center for Infectious Disease"/>
            <person name="Wu L."/>
            <person name="Ma J."/>
        </authorList>
    </citation>
    <scope>NUCLEOTIDE SEQUENCE [LARGE SCALE GENOMIC DNA]</scope>
    <source>
        <strain evidence="2">JCM 17106</strain>
    </source>
</reference>
<organism evidence="1 2">
    <name type="scientific">Aquimarina addita</name>
    <dbReference type="NCBI Taxonomy" id="870485"/>
    <lineage>
        <taxon>Bacteria</taxon>
        <taxon>Pseudomonadati</taxon>
        <taxon>Bacteroidota</taxon>
        <taxon>Flavobacteriia</taxon>
        <taxon>Flavobacteriales</taxon>
        <taxon>Flavobacteriaceae</taxon>
        <taxon>Aquimarina</taxon>
    </lineage>
</organism>
<gene>
    <name evidence="1" type="ORF">GCM10022393_40990</name>
</gene>
<evidence type="ECO:0000313" key="2">
    <source>
        <dbReference type="Proteomes" id="UP001500459"/>
    </source>
</evidence>
<sequence length="357" mass="41983">MIKPLLKIDSPIIGMQEIPVAFFSNLEDSVNFGDHLFPVWFNTVFGKVAKDKFELVYNEYKKIISSFERQKVIEAFKHGNRIQELCENSIEVSCIDINNLPEDIRLPLKNAFTHLYDSLDNLKYQTHVNENLLDVLDEFADINNIEICPFCGIEGYINVEGEPRQTLDHWLYKENYPFAAANFDNLMPIGDKCNRRPAKGTKNVLFDETRTNRVVSFYPYKTHQSIDISFRFINEPVSTNITDNDWELVIQPQNPIEQDIFDSWNTTFNIETRYNDFVRKRIIPKWEKDYIGFIEEDHKTNQAQDLKEFKEHLKLWKATFKKKSDPRAILFRAFANYLINDATDAYLSGLCENFKRL</sequence>
<keyword evidence="2" id="KW-1185">Reference proteome</keyword>
<proteinExistence type="predicted"/>
<dbReference type="EMBL" id="BAABCW010000029">
    <property type="protein sequence ID" value="GAA3522259.1"/>
    <property type="molecule type" value="Genomic_DNA"/>
</dbReference>
<dbReference type="Proteomes" id="UP001500459">
    <property type="component" value="Unassembled WGS sequence"/>
</dbReference>
<evidence type="ECO:0008006" key="3">
    <source>
        <dbReference type="Google" id="ProtNLM"/>
    </source>
</evidence>
<comment type="caution">
    <text evidence="1">The sequence shown here is derived from an EMBL/GenBank/DDBJ whole genome shotgun (WGS) entry which is preliminary data.</text>
</comment>
<name>A0ABP6UX40_9FLAO</name>
<dbReference type="RefSeq" id="WP_344930686.1">
    <property type="nucleotide sequence ID" value="NZ_BAABCW010000029.1"/>
</dbReference>